<evidence type="ECO:0000313" key="7">
    <source>
        <dbReference type="Proteomes" id="UP000297654"/>
    </source>
</evidence>
<dbReference type="InterPro" id="IPR033870">
    <property type="entry name" value="FatB"/>
</dbReference>
<dbReference type="PANTHER" id="PTHR30532">
    <property type="entry name" value="IRON III DICITRATE-BINDING PERIPLASMIC PROTEIN"/>
    <property type="match status" value="1"/>
</dbReference>
<dbReference type="SUPFAM" id="SSF53807">
    <property type="entry name" value="Helical backbone' metal receptor"/>
    <property type="match status" value="1"/>
</dbReference>
<comment type="similarity">
    <text evidence="2">Belongs to the bacterial solute-binding protein 8 family.</text>
</comment>
<dbReference type="PANTHER" id="PTHR30532:SF28">
    <property type="entry name" value="PETROBACTIN-BINDING PROTEIN YCLQ"/>
    <property type="match status" value="1"/>
</dbReference>
<dbReference type="CDD" id="cd01140">
    <property type="entry name" value="FatB"/>
    <property type="match status" value="1"/>
</dbReference>
<accession>A0A5F0DEJ8</accession>
<keyword evidence="7" id="KW-1185">Reference proteome</keyword>
<dbReference type="GO" id="GO:1901678">
    <property type="term" value="P:iron coordination entity transport"/>
    <property type="evidence" value="ECO:0007669"/>
    <property type="project" value="UniProtKB-ARBA"/>
</dbReference>
<dbReference type="Proteomes" id="UP000297654">
    <property type="component" value="Unassembled WGS sequence"/>
</dbReference>
<evidence type="ECO:0000313" key="6">
    <source>
        <dbReference type="EMBL" id="TFB93979.1"/>
    </source>
</evidence>
<dbReference type="EMBL" id="SOFF01000010">
    <property type="protein sequence ID" value="TFB93979.1"/>
    <property type="molecule type" value="Genomic_DNA"/>
</dbReference>
<comment type="caution">
    <text evidence="6">The sequence shown here is derived from an EMBL/GenBank/DDBJ whole genome shotgun (WGS) entry which is preliminary data.</text>
</comment>
<dbReference type="PROSITE" id="PS50983">
    <property type="entry name" value="FE_B12_PBP"/>
    <property type="match status" value="1"/>
</dbReference>
<feature type="domain" description="Fe/B12 periplasmic-binding" evidence="5">
    <location>
        <begin position="18"/>
        <end position="277"/>
    </location>
</feature>
<protein>
    <submittedName>
        <fullName evidence="6">Iron ABC transporter substrate-binding protein</fullName>
    </submittedName>
</protein>
<keyword evidence="4" id="KW-0732">Signal</keyword>
<evidence type="ECO:0000256" key="1">
    <source>
        <dbReference type="ARBA" id="ARBA00004196"/>
    </source>
</evidence>
<dbReference type="GO" id="GO:0030288">
    <property type="term" value="C:outer membrane-bounded periplasmic space"/>
    <property type="evidence" value="ECO:0007669"/>
    <property type="project" value="TreeGrafter"/>
</dbReference>
<dbReference type="AlphaFoldDB" id="A0A5F0DEJ8"/>
<evidence type="ECO:0000259" key="5">
    <source>
        <dbReference type="PROSITE" id="PS50983"/>
    </source>
</evidence>
<dbReference type="Pfam" id="PF01497">
    <property type="entry name" value="Peripla_BP_2"/>
    <property type="match status" value="1"/>
</dbReference>
<keyword evidence="3" id="KW-0813">Transport</keyword>
<dbReference type="InterPro" id="IPR002491">
    <property type="entry name" value="ABC_transptr_periplasmic_BD"/>
</dbReference>
<evidence type="ECO:0000256" key="4">
    <source>
        <dbReference type="ARBA" id="ARBA00022729"/>
    </source>
</evidence>
<sequence length="277" mass="28991">MTVTHAQGDTVVPVNPTRVLTFDIASLTTLDALDVDVLGLPKANLPGELAKFASDDYLNIGTLFEPDYEAVNAAAPDLIIVAGRSAAVYPELSKIAPTIDLSNEAVDFTASVIAGTESLGEIFEKQTEVATLVDTLNESITEVTELAADAGDALIVMTNAGEMTAFGAGSRFGYLHDTLGIVPAVADVEAATHGEAISFEFLLETDPEWMFVVDRDSATASGTGNAAEVLDNELVAQTAAAQNDHIVYLNPVSWYIVNGGLVNLQAMTDEVAAALTA</sequence>
<proteinExistence type="inferred from homology"/>
<organism evidence="6 7">
    <name type="scientific">Cryobacterium luteum</name>
    <dbReference type="NCBI Taxonomy" id="1424661"/>
    <lineage>
        <taxon>Bacteria</taxon>
        <taxon>Bacillati</taxon>
        <taxon>Actinomycetota</taxon>
        <taxon>Actinomycetes</taxon>
        <taxon>Micrococcales</taxon>
        <taxon>Microbacteriaceae</taxon>
        <taxon>Cryobacterium</taxon>
    </lineage>
</organism>
<dbReference type="InterPro" id="IPR051313">
    <property type="entry name" value="Bact_iron-sidero_bind"/>
</dbReference>
<dbReference type="Gene3D" id="3.40.50.1980">
    <property type="entry name" value="Nitrogenase molybdenum iron protein domain"/>
    <property type="match status" value="2"/>
</dbReference>
<evidence type="ECO:0000256" key="3">
    <source>
        <dbReference type="ARBA" id="ARBA00022448"/>
    </source>
</evidence>
<gene>
    <name evidence="6" type="ORF">E3O10_02750</name>
</gene>
<name>A0A5F0DEJ8_9MICO</name>
<dbReference type="OrthoDB" id="63946at2"/>
<reference evidence="6 7" key="1">
    <citation type="submission" date="2019-03" db="EMBL/GenBank/DDBJ databases">
        <title>Genomics of glacier-inhabiting Cryobacterium strains.</title>
        <authorList>
            <person name="Liu Q."/>
            <person name="Xin Y.-H."/>
        </authorList>
    </citation>
    <scope>NUCLEOTIDE SEQUENCE [LARGE SCALE GENOMIC DNA]</scope>
    <source>
        <strain evidence="6 7">Hh15</strain>
    </source>
</reference>
<comment type="subcellular location">
    <subcellularLocation>
        <location evidence="1">Cell envelope</location>
    </subcellularLocation>
</comment>
<evidence type="ECO:0000256" key="2">
    <source>
        <dbReference type="ARBA" id="ARBA00008814"/>
    </source>
</evidence>